<feature type="region of interest" description="Disordered" evidence="1">
    <location>
        <begin position="50"/>
        <end position="85"/>
    </location>
</feature>
<proteinExistence type="predicted"/>
<organism evidence="2 3">
    <name type="scientific">Comamonas testosteroni</name>
    <name type="common">Pseudomonas testosteroni</name>
    <dbReference type="NCBI Taxonomy" id="285"/>
    <lineage>
        <taxon>Bacteria</taxon>
        <taxon>Pseudomonadati</taxon>
        <taxon>Pseudomonadota</taxon>
        <taxon>Betaproteobacteria</taxon>
        <taxon>Burkholderiales</taxon>
        <taxon>Comamonadaceae</taxon>
        <taxon>Comamonas</taxon>
    </lineage>
</organism>
<evidence type="ECO:0000256" key="1">
    <source>
        <dbReference type="SAM" id="MobiDB-lite"/>
    </source>
</evidence>
<name>A0A373FQC1_COMTE</name>
<reference evidence="2 3" key="1">
    <citation type="submission" date="2018-08" db="EMBL/GenBank/DDBJ databases">
        <title>Comamonas testosteroni strain SWCO2.</title>
        <authorList>
            <person name="Jiang N."/>
            <person name="Zhang X.Z."/>
        </authorList>
    </citation>
    <scope>NUCLEOTIDE SEQUENCE [LARGE SCALE GENOMIC DNA]</scope>
    <source>
        <strain evidence="2 3">SWCO2</strain>
    </source>
</reference>
<evidence type="ECO:0000313" key="3">
    <source>
        <dbReference type="Proteomes" id="UP000261948"/>
    </source>
</evidence>
<protein>
    <submittedName>
        <fullName evidence="2">Uncharacterized protein</fullName>
    </submittedName>
</protein>
<dbReference type="AlphaFoldDB" id="A0A373FQC1"/>
<accession>A0A373FQC1</accession>
<keyword evidence="3" id="KW-1185">Reference proteome</keyword>
<dbReference type="OrthoDB" id="9181414at2"/>
<gene>
    <name evidence="2" type="ORF">DZC30_03660</name>
</gene>
<dbReference type="Proteomes" id="UP000261948">
    <property type="component" value="Unassembled WGS sequence"/>
</dbReference>
<sequence length="105" mass="11746">MEDSERLAIAAHLHVLLRRKTGRVTDTEWMASNEAYAQAMVVFAQEHAREKQDEELGRLAQRLHESWSGKPPPRTGSAATQEDNSVATKAAEMLRTSARYIGGLR</sequence>
<feature type="compositionally biased region" description="Basic and acidic residues" evidence="1">
    <location>
        <begin position="50"/>
        <end position="67"/>
    </location>
</feature>
<evidence type="ECO:0000313" key="2">
    <source>
        <dbReference type="EMBL" id="RGE46330.1"/>
    </source>
</evidence>
<comment type="caution">
    <text evidence="2">The sequence shown here is derived from an EMBL/GenBank/DDBJ whole genome shotgun (WGS) entry which is preliminary data.</text>
</comment>
<dbReference type="EMBL" id="QURR01000003">
    <property type="protein sequence ID" value="RGE46330.1"/>
    <property type="molecule type" value="Genomic_DNA"/>
</dbReference>